<dbReference type="AlphaFoldDB" id="A0A3N5XXA2"/>
<protein>
    <submittedName>
        <fullName evidence="2">Uncharacterized protein</fullName>
    </submittedName>
</protein>
<dbReference type="EMBL" id="RPOK01000005">
    <property type="protein sequence ID" value="RPJ65432.1"/>
    <property type="molecule type" value="Genomic_DNA"/>
</dbReference>
<comment type="caution">
    <text evidence="2">The sequence shown here is derived from an EMBL/GenBank/DDBJ whole genome shotgun (WGS) entry which is preliminary data.</text>
</comment>
<organism evidence="2 3">
    <name type="scientific">Alteromonas sediminis</name>
    <dbReference type="NCBI Taxonomy" id="2259342"/>
    <lineage>
        <taxon>Bacteria</taxon>
        <taxon>Pseudomonadati</taxon>
        <taxon>Pseudomonadota</taxon>
        <taxon>Gammaproteobacteria</taxon>
        <taxon>Alteromonadales</taxon>
        <taxon>Alteromonadaceae</taxon>
        <taxon>Alteromonas/Salinimonas group</taxon>
        <taxon>Alteromonas</taxon>
    </lineage>
</organism>
<evidence type="ECO:0000313" key="2">
    <source>
        <dbReference type="EMBL" id="RPJ65432.1"/>
    </source>
</evidence>
<name>A0A3N5XXA2_9ALTE</name>
<reference evidence="2 3" key="1">
    <citation type="submission" date="2018-11" db="EMBL/GenBank/DDBJ databases">
        <authorList>
            <person name="Ye M.-Q."/>
            <person name="Du Z.-J."/>
        </authorList>
    </citation>
    <scope>NUCLEOTIDE SEQUENCE [LARGE SCALE GENOMIC DNA]</scope>
    <source>
        <strain evidence="2 3">U0105</strain>
    </source>
</reference>
<sequence length="78" mass="8520">MKCITENKQSVIFSLVWAGVILLSAYLSQGEDFASTALIFAITGWYISYHYFFKPQAAGCCRKKSSADGSQNVNDGGN</sequence>
<keyword evidence="3" id="KW-1185">Reference proteome</keyword>
<evidence type="ECO:0000313" key="3">
    <source>
        <dbReference type="Proteomes" id="UP000275281"/>
    </source>
</evidence>
<keyword evidence="1" id="KW-0812">Transmembrane</keyword>
<keyword evidence="1" id="KW-0472">Membrane</keyword>
<accession>A0A3N5XXA2</accession>
<evidence type="ECO:0000256" key="1">
    <source>
        <dbReference type="SAM" id="Phobius"/>
    </source>
</evidence>
<dbReference type="Proteomes" id="UP000275281">
    <property type="component" value="Unassembled WGS sequence"/>
</dbReference>
<feature type="transmembrane region" description="Helical" evidence="1">
    <location>
        <begin position="12"/>
        <end position="27"/>
    </location>
</feature>
<gene>
    <name evidence="2" type="ORF">DRW07_16140</name>
</gene>
<keyword evidence="1" id="KW-1133">Transmembrane helix</keyword>
<proteinExistence type="predicted"/>
<feature type="transmembrane region" description="Helical" evidence="1">
    <location>
        <begin position="33"/>
        <end position="53"/>
    </location>
</feature>
<dbReference type="RefSeq" id="WP_124028979.1">
    <property type="nucleotide sequence ID" value="NZ_JBHRSN010000014.1"/>
</dbReference>